<dbReference type="SUPFAM" id="SSF53098">
    <property type="entry name" value="Ribonuclease H-like"/>
    <property type="match status" value="1"/>
</dbReference>
<dbReference type="AlphaFoldDB" id="N0BM61"/>
<name>N0BM61_9EURY</name>
<dbReference type="EMBL" id="CP005290">
    <property type="protein sequence ID" value="AGK61355.1"/>
    <property type="molecule type" value="Genomic_DNA"/>
</dbReference>
<dbReference type="Gene3D" id="3.30.420.10">
    <property type="entry name" value="Ribonuclease H-like superfamily/Ribonuclease H"/>
    <property type="match status" value="1"/>
</dbReference>
<dbReference type="PANTHER" id="PTHR46564">
    <property type="entry name" value="TRANSPOSASE"/>
    <property type="match status" value="1"/>
</dbReference>
<evidence type="ECO:0000313" key="2">
    <source>
        <dbReference type="EMBL" id="AGK61355.1"/>
    </source>
</evidence>
<dbReference type="InterPro" id="IPR012337">
    <property type="entry name" value="RNaseH-like_sf"/>
</dbReference>
<keyword evidence="3" id="KW-1185">Reference proteome</keyword>
<dbReference type="NCBIfam" id="NF033545">
    <property type="entry name" value="transpos_IS630"/>
    <property type="match status" value="1"/>
</dbReference>
<dbReference type="STRING" id="387631.Asulf_01364"/>
<feature type="domain" description="Tc1-like transposase DDE" evidence="1">
    <location>
        <begin position="29"/>
        <end position="130"/>
    </location>
</feature>
<organism evidence="2 3">
    <name type="scientific">Archaeoglobus sulfaticallidus PM70-1</name>
    <dbReference type="NCBI Taxonomy" id="387631"/>
    <lineage>
        <taxon>Archaea</taxon>
        <taxon>Methanobacteriati</taxon>
        <taxon>Methanobacteriota</taxon>
        <taxon>Archaeoglobi</taxon>
        <taxon>Archaeoglobales</taxon>
        <taxon>Archaeoglobaceae</taxon>
        <taxon>Archaeoglobus</taxon>
    </lineage>
</organism>
<dbReference type="InterPro" id="IPR038717">
    <property type="entry name" value="Tc1-like_DDE_dom"/>
</dbReference>
<dbReference type="Proteomes" id="UP000013307">
    <property type="component" value="Chromosome"/>
</dbReference>
<reference evidence="2 3" key="1">
    <citation type="journal article" date="2013" name="Genome Announc.">
        <title>Complete Genome Sequence of the Thermophilic and Facultatively Chemolithoautotrophic Sulfate Reducer Archaeoglobus sulfaticallidus Strain PM70-1T.</title>
        <authorList>
            <person name="Stokke R."/>
            <person name="Hocking W.P."/>
            <person name="Steinsbu B.O."/>
            <person name="Steen I.H."/>
        </authorList>
    </citation>
    <scope>NUCLEOTIDE SEQUENCE [LARGE SCALE GENOMIC DNA]</scope>
    <source>
        <strain evidence="2">PM70-1</strain>
    </source>
</reference>
<proteinExistence type="predicted"/>
<dbReference type="PANTHER" id="PTHR46564:SF1">
    <property type="entry name" value="TRANSPOSASE"/>
    <property type="match status" value="1"/>
</dbReference>
<dbReference type="KEGG" id="ast:Asulf_01364"/>
<dbReference type="HOGENOM" id="CLU_134825_0_0_2"/>
<evidence type="ECO:0000313" key="3">
    <source>
        <dbReference type="Proteomes" id="UP000013307"/>
    </source>
</evidence>
<dbReference type="InterPro" id="IPR036397">
    <property type="entry name" value="RNaseH_sf"/>
</dbReference>
<gene>
    <name evidence="2" type="ORF">Asulf_01364</name>
</gene>
<accession>N0BM61</accession>
<dbReference type="GO" id="GO:0003676">
    <property type="term" value="F:nucleic acid binding"/>
    <property type="evidence" value="ECO:0007669"/>
    <property type="project" value="InterPro"/>
</dbReference>
<dbReference type="eggNOG" id="arCOG02129">
    <property type="taxonomic scope" value="Archaea"/>
</dbReference>
<dbReference type="InterPro" id="IPR047655">
    <property type="entry name" value="Transpos_IS630-like"/>
</dbReference>
<dbReference type="Pfam" id="PF13358">
    <property type="entry name" value="DDE_3"/>
    <property type="match status" value="1"/>
</dbReference>
<evidence type="ECO:0000259" key="1">
    <source>
        <dbReference type="Pfam" id="PF13358"/>
    </source>
</evidence>
<protein>
    <submittedName>
        <fullName evidence="2">Transposase-like protein</fullName>
    </submittedName>
</protein>
<sequence>MAVEANANTARLWSFGKPVKRVATYVKAKVSGFYSLNGESVIEFSERNRSEDFISFLRKIRDVNPEKRIVIILDNFRTHHAKRVREEAEKLNIALVYLPPYSPDLNPIENVWKSVKRFVSEVSPLNIEELKETIVKAFKKLTESISFAKGWIEKFLSNKFKMLCT</sequence>